<evidence type="ECO:0000313" key="1">
    <source>
        <dbReference type="EMBL" id="KAJ1088894.1"/>
    </source>
</evidence>
<proteinExistence type="predicted"/>
<evidence type="ECO:0000313" key="2">
    <source>
        <dbReference type="Proteomes" id="UP001066276"/>
    </source>
</evidence>
<dbReference type="Proteomes" id="UP001066276">
    <property type="component" value="Chromosome 11"/>
</dbReference>
<dbReference type="PANTHER" id="PTHR31635:SF196">
    <property type="entry name" value="REVERSE TRANSCRIPTASE DOMAIN-CONTAINING PROTEIN-RELATED"/>
    <property type="match status" value="1"/>
</dbReference>
<dbReference type="PANTHER" id="PTHR31635">
    <property type="entry name" value="REVERSE TRANSCRIPTASE DOMAIN-CONTAINING PROTEIN-RELATED"/>
    <property type="match status" value="1"/>
</dbReference>
<gene>
    <name evidence="1" type="ORF">NDU88_002048</name>
</gene>
<comment type="caution">
    <text evidence="1">The sequence shown here is derived from an EMBL/GenBank/DDBJ whole genome shotgun (WGS) entry which is preliminary data.</text>
</comment>
<name>A0AAV7LEV3_PLEWA</name>
<dbReference type="AlphaFoldDB" id="A0AAV7LEV3"/>
<protein>
    <recommendedName>
        <fullName evidence="3">Reverse transcriptase</fullName>
    </recommendedName>
</protein>
<sequence>MDPKSSLPPLMGELERVEKAVGFRIKYAKSKIVNITLPKVNQTYLEQGFPFMWALQGVTYLGLQILPMLEYTIDSNYVKLLQGAREDLIPWKKYLLSWLGRLAAVKMSQLPKLLYVMQTLPLQPLPSVIAKLRLTDDFIWGGKKVRITGKYVYLGLRTWAD</sequence>
<keyword evidence="2" id="KW-1185">Reference proteome</keyword>
<reference evidence="1" key="1">
    <citation type="journal article" date="2022" name="bioRxiv">
        <title>Sequencing and chromosome-scale assembly of the giantPleurodeles waltlgenome.</title>
        <authorList>
            <person name="Brown T."/>
            <person name="Elewa A."/>
            <person name="Iarovenko S."/>
            <person name="Subramanian E."/>
            <person name="Araus A.J."/>
            <person name="Petzold A."/>
            <person name="Susuki M."/>
            <person name="Suzuki K.-i.T."/>
            <person name="Hayashi T."/>
            <person name="Toyoda A."/>
            <person name="Oliveira C."/>
            <person name="Osipova E."/>
            <person name="Leigh N.D."/>
            <person name="Simon A."/>
            <person name="Yun M.H."/>
        </authorList>
    </citation>
    <scope>NUCLEOTIDE SEQUENCE</scope>
    <source>
        <strain evidence="1">20211129_DDA</strain>
        <tissue evidence="1">Liver</tissue>
    </source>
</reference>
<evidence type="ECO:0008006" key="3">
    <source>
        <dbReference type="Google" id="ProtNLM"/>
    </source>
</evidence>
<dbReference type="EMBL" id="JANPWB010000015">
    <property type="protein sequence ID" value="KAJ1088894.1"/>
    <property type="molecule type" value="Genomic_DNA"/>
</dbReference>
<organism evidence="1 2">
    <name type="scientific">Pleurodeles waltl</name>
    <name type="common">Iberian ribbed newt</name>
    <dbReference type="NCBI Taxonomy" id="8319"/>
    <lineage>
        <taxon>Eukaryota</taxon>
        <taxon>Metazoa</taxon>
        <taxon>Chordata</taxon>
        <taxon>Craniata</taxon>
        <taxon>Vertebrata</taxon>
        <taxon>Euteleostomi</taxon>
        <taxon>Amphibia</taxon>
        <taxon>Batrachia</taxon>
        <taxon>Caudata</taxon>
        <taxon>Salamandroidea</taxon>
        <taxon>Salamandridae</taxon>
        <taxon>Pleurodelinae</taxon>
        <taxon>Pleurodeles</taxon>
    </lineage>
</organism>
<accession>A0AAV7LEV3</accession>